<gene>
    <name evidence="5" type="ORF">HGB41_19285</name>
</gene>
<keyword evidence="2" id="KW-0479">Metal-binding</keyword>
<accession>A0A7Y2K220</accession>
<dbReference type="Gene3D" id="1.10.1280.10">
    <property type="entry name" value="Di-copper center containing domain from catechol oxidase"/>
    <property type="match status" value="1"/>
</dbReference>
<name>A0A7Y2K220_9BURK</name>
<keyword evidence="3" id="KW-0186">Copper</keyword>
<feature type="domain" description="Tyrosinase copper-binding" evidence="4">
    <location>
        <begin position="104"/>
        <end position="115"/>
    </location>
</feature>
<dbReference type="SUPFAM" id="SSF48056">
    <property type="entry name" value="Di-copper centre-containing domain"/>
    <property type="match status" value="1"/>
</dbReference>
<dbReference type="Proteomes" id="UP000533905">
    <property type="component" value="Unassembled WGS sequence"/>
</dbReference>
<dbReference type="PANTHER" id="PTHR11474">
    <property type="entry name" value="TYROSINASE FAMILY MEMBER"/>
    <property type="match status" value="1"/>
</dbReference>
<dbReference type="InterPro" id="IPR050316">
    <property type="entry name" value="Tyrosinase/Hemocyanin"/>
</dbReference>
<dbReference type="Pfam" id="PF00264">
    <property type="entry name" value="Tyrosinase"/>
    <property type="match status" value="1"/>
</dbReference>
<organism evidence="5 6">
    <name type="scientific">Telluria aromaticivorans</name>
    <dbReference type="NCBI Taxonomy" id="2725995"/>
    <lineage>
        <taxon>Bacteria</taxon>
        <taxon>Pseudomonadati</taxon>
        <taxon>Pseudomonadota</taxon>
        <taxon>Betaproteobacteria</taxon>
        <taxon>Burkholderiales</taxon>
        <taxon>Oxalobacteraceae</taxon>
        <taxon>Telluria group</taxon>
        <taxon>Telluria</taxon>
    </lineage>
</organism>
<dbReference type="GO" id="GO:0016491">
    <property type="term" value="F:oxidoreductase activity"/>
    <property type="evidence" value="ECO:0007669"/>
    <property type="project" value="InterPro"/>
</dbReference>
<dbReference type="PANTHER" id="PTHR11474:SF126">
    <property type="entry name" value="TYROSINASE-LIKE PROTEIN TYR-1-RELATED"/>
    <property type="match status" value="1"/>
</dbReference>
<evidence type="ECO:0000256" key="1">
    <source>
        <dbReference type="ARBA" id="ARBA00009928"/>
    </source>
</evidence>
<dbReference type="EMBL" id="JABAIV010000008">
    <property type="protein sequence ID" value="NNG25131.1"/>
    <property type="molecule type" value="Genomic_DNA"/>
</dbReference>
<evidence type="ECO:0000313" key="6">
    <source>
        <dbReference type="Proteomes" id="UP000533905"/>
    </source>
</evidence>
<keyword evidence="6" id="KW-1185">Reference proteome</keyword>
<dbReference type="AlphaFoldDB" id="A0A7Y2K220"/>
<dbReference type="InterPro" id="IPR008922">
    <property type="entry name" value="Di-copper_centre_dom_sf"/>
</dbReference>
<evidence type="ECO:0000256" key="2">
    <source>
        <dbReference type="ARBA" id="ARBA00022723"/>
    </source>
</evidence>
<proteinExistence type="inferred from homology"/>
<protein>
    <submittedName>
        <fullName evidence="5">Tyrosinase family protein</fullName>
    </submittedName>
</protein>
<comment type="caution">
    <text evidence="5">The sequence shown here is derived from an EMBL/GenBank/DDBJ whole genome shotgun (WGS) entry which is preliminary data.</text>
</comment>
<comment type="similarity">
    <text evidence="1">Belongs to the tyrosinase family.</text>
</comment>
<evidence type="ECO:0000256" key="3">
    <source>
        <dbReference type="ARBA" id="ARBA00023008"/>
    </source>
</evidence>
<evidence type="ECO:0000313" key="5">
    <source>
        <dbReference type="EMBL" id="NNG25131.1"/>
    </source>
</evidence>
<sequence>MYHFERQLRIVSGDSNLILPYWDYYTYATIPAEFTDPNSTNPLYVNRLNVNVRQALTLAPFSPTVTNFQRGAANAFEPILENQPHNPVHDIIGNIMSTMNSPVDPIFWLHHANVDRLWVAWITAAAGRKMPAKTKPYWSGVHTYTNTLTLPRVSTYDTRTILQYYYQNEAMPASIPLAQVTNARALRVQAGPDQLPRSLPPTGSFKISGPRPTSAATFSLGGALHLSLDRRSISAQLPVNPEHWTALQEIGRGKAMSLRGGTTKYKSAHLVLDQVELAENGKNGGYFYQVYLNMPSPEAGASRPTSLLLGTLGAFQIRSAVHHGHGAARLRYSLRGILPNASLLRVGMVSVSFVRVDGDNNPAGAVIGIGEAHLELSTEETNPQ</sequence>
<dbReference type="InterPro" id="IPR002227">
    <property type="entry name" value="Tyrosinase_Cu-bd"/>
</dbReference>
<reference evidence="5 6" key="1">
    <citation type="submission" date="2020-04" db="EMBL/GenBank/DDBJ databases">
        <title>Massilia sp. nov., a cold adapted bacteria isolated from Arctic soil.</title>
        <authorList>
            <person name="Son J."/>
            <person name="Ka J.-O."/>
        </authorList>
    </citation>
    <scope>NUCLEOTIDE SEQUENCE [LARGE SCALE GENOMIC DNA]</scope>
    <source>
        <strain evidence="5 6">ML15P13</strain>
    </source>
</reference>
<dbReference type="PROSITE" id="PS00498">
    <property type="entry name" value="TYROSINASE_2"/>
    <property type="match status" value="1"/>
</dbReference>
<evidence type="ECO:0000259" key="4">
    <source>
        <dbReference type="PROSITE" id="PS00498"/>
    </source>
</evidence>
<dbReference type="GO" id="GO:0046872">
    <property type="term" value="F:metal ion binding"/>
    <property type="evidence" value="ECO:0007669"/>
    <property type="project" value="UniProtKB-KW"/>
</dbReference>